<dbReference type="OrthoDB" id="5582218at2759"/>
<keyword evidence="2" id="KW-0963">Cytoplasm</keyword>
<evidence type="ECO:0000313" key="6">
    <source>
        <dbReference type="Proteomes" id="UP000184383"/>
    </source>
</evidence>
<evidence type="ECO:0000313" key="5">
    <source>
        <dbReference type="EMBL" id="OJJ39455.1"/>
    </source>
</evidence>
<evidence type="ECO:0000259" key="4">
    <source>
        <dbReference type="PROSITE" id="PS51207"/>
    </source>
</evidence>
<feature type="compositionally biased region" description="Polar residues" evidence="3">
    <location>
        <begin position="511"/>
        <end position="523"/>
    </location>
</feature>
<dbReference type="InterPro" id="IPR051837">
    <property type="entry name" value="SortingNexin/PXDomain-PKLike"/>
</dbReference>
<dbReference type="GO" id="GO:0035091">
    <property type="term" value="F:phosphatidylinositol binding"/>
    <property type="evidence" value="ECO:0007669"/>
    <property type="project" value="TreeGrafter"/>
</dbReference>
<organism evidence="5 6">
    <name type="scientific">Aspergillus wentii DTO 134E9</name>
    <dbReference type="NCBI Taxonomy" id="1073089"/>
    <lineage>
        <taxon>Eukaryota</taxon>
        <taxon>Fungi</taxon>
        <taxon>Dikarya</taxon>
        <taxon>Ascomycota</taxon>
        <taxon>Pezizomycotina</taxon>
        <taxon>Eurotiomycetes</taxon>
        <taxon>Eurotiomycetidae</taxon>
        <taxon>Eurotiales</taxon>
        <taxon>Aspergillaceae</taxon>
        <taxon>Aspergillus</taxon>
        <taxon>Aspergillus subgen. Cremei</taxon>
    </lineage>
</organism>
<dbReference type="AlphaFoldDB" id="A0A1L9RX11"/>
<feature type="domain" description="PXA" evidence="4">
    <location>
        <begin position="100"/>
        <end position="288"/>
    </location>
</feature>
<proteinExistence type="predicted"/>
<dbReference type="STRING" id="1073089.A0A1L9RX11"/>
<dbReference type="PROSITE" id="PS51207">
    <property type="entry name" value="PXA"/>
    <property type="match status" value="1"/>
</dbReference>
<feature type="compositionally biased region" description="Polar residues" evidence="3">
    <location>
        <begin position="36"/>
        <end position="46"/>
    </location>
</feature>
<dbReference type="InterPro" id="IPR003114">
    <property type="entry name" value="Phox_assoc"/>
</dbReference>
<sequence>MTSDPARSGLHPFSHLKAGPTTSSSRSTAQPASSSLQPHSPTTSNRPRLAKSSSRDDQIDAASEKATVNLIRRVLCPQTGNYGGSTPQPLEELLPPLTSSNDVDRQLYALIAIIIREFVYSWYSKITSDQVLVNEVLQVIAHCTRALEQRLRQIDVAQVILDEIPALVETHIASYRLAKQQSNLSGLTPSTRVIYHSLHPHPGLSPVPDPSDTETIAQQCENEALYRQLLVHGTLAVLLPTEDLENVCMQTIVGDVLADLIIGNGVDGKVSEGWFLWESITKILDGVEQRISRDEGGQTAQESRQNQLKKFGLLSTEEDFQNDHSTKAQSQISIWFWSILQYAYLTYVALRFIATGLLQTASTPPTNPLTSAYPTCHTTEALSSPGSVTGKRPVLNYRICSMLSQLMDLPQRMPWLGGFLALVQYLILAGPGRLGDTDSVLDRFLHETIKNYVLTPTLLPNLLLASRTALFPSNARPIQVTSLNGINRTPVSAPHMPVSSPTPTKEGAPFNNATGKSNTSSGASVPMVEPVSSAAQDNQQRPSASEIAAIKRRCALSILSLVPQRVARSLFGIPTDATSTCIDGQEKCLNTNTNAITHDQKLQKELRSPASANNDTEESLLAAIEGELLDLFADEYCNKHLIYSVIETVLAKLLPELSERSIGELMEDRGVSPATS</sequence>
<feature type="region of interest" description="Disordered" evidence="3">
    <location>
        <begin position="1"/>
        <end position="61"/>
    </location>
</feature>
<dbReference type="GO" id="GO:0005770">
    <property type="term" value="C:late endosome"/>
    <property type="evidence" value="ECO:0007669"/>
    <property type="project" value="TreeGrafter"/>
</dbReference>
<dbReference type="GO" id="GO:0005769">
    <property type="term" value="C:early endosome"/>
    <property type="evidence" value="ECO:0007669"/>
    <property type="project" value="TreeGrafter"/>
</dbReference>
<dbReference type="Proteomes" id="UP000184383">
    <property type="component" value="Unassembled WGS sequence"/>
</dbReference>
<dbReference type="SMART" id="SM00313">
    <property type="entry name" value="PXA"/>
    <property type="match status" value="1"/>
</dbReference>
<dbReference type="GeneID" id="63750485"/>
<dbReference type="EMBL" id="KV878210">
    <property type="protein sequence ID" value="OJJ39455.1"/>
    <property type="molecule type" value="Genomic_DNA"/>
</dbReference>
<evidence type="ECO:0000256" key="1">
    <source>
        <dbReference type="ARBA" id="ARBA00004496"/>
    </source>
</evidence>
<protein>
    <recommendedName>
        <fullName evidence="4">PXA domain-containing protein</fullName>
    </recommendedName>
</protein>
<dbReference type="GO" id="GO:0045022">
    <property type="term" value="P:early endosome to late endosome transport"/>
    <property type="evidence" value="ECO:0007669"/>
    <property type="project" value="TreeGrafter"/>
</dbReference>
<evidence type="ECO:0000256" key="2">
    <source>
        <dbReference type="ARBA" id="ARBA00022490"/>
    </source>
</evidence>
<name>A0A1L9RX11_ASPWE</name>
<evidence type="ECO:0000256" key="3">
    <source>
        <dbReference type="SAM" id="MobiDB-lite"/>
    </source>
</evidence>
<gene>
    <name evidence="5" type="ORF">ASPWEDRAFT_37239</name>
</gene>
<dbReference type="VEuPathDB" id="FungiDB:ASPWEDRAFT_37239"/>
<accession>A0A1L9RX11</accession>
<feature type="compositionally biased region" description="Low complexity" evidence="3">
    <location>
        <begin position="20"/>
        <end position="35"/>
    </location>
</feature>
<dbReference type="Pfam" id="PF02194">
    <property type="entry name" value="PXA"/>
    <property type="match status" value="1"/>
</dbReference>
<dbReference type="RefSeq" id="XP_040693131.1">
    <property type="nucleotide sequence ID" value="XM_040834637.1"/>
</dbReference>
<keyword evidence="6" id="KW-1185">Reference proteome</keyword>
<feature type="region of interest" description="Disordered" evidence="3">
    <location>
        <begin position="489"/>
        <end position="526"/>
    </location>
</feature>
<reference evidence="6" key="1">
    <citation type="journal article" date="2017" name="Genome Biol.">
        <title>Comparative genomics reveals high biological diversity and specific adaptations in the industrially and medically important fungal genus Aspergillus.</title>
        <authorList>
            <person name="de Vries R.P."/>
            <person name="Riley R."/>
            <person name="Wiebenga A."/>
            <person name="Aguilar-Osorio G."/>
            <person name="Amillis S."/>
            <person name="Uchima C.A."/>
            <person name="Anderluh G."/>
            <person name="Asadollahi M."/>
            <person name="Askin M."/>
            <person name="Barry K."/>
            <person name="Battaglia E."/>
            <person name="Bayram O."/>
            <person name="Benocci T."/>
            <person name="Braus-Stromeyer S.A."/>
            <person name="Caldana C."/>
            <person name="Canovas D."/>
            <person name="Cerqueira G.C."/>
            <person name="Chen F."/>
            <person name="Chen W."/>
            <person name="Choi C."/>
            <person name="Clum A."/>
            <person name="Dos Santos R.A."/>
            <person name="Damasio A.R."/>
            <person name="Diallinas G."/>
            <person name="Emri T."/>
            <person name="Fekete E."/>
            <person name="Flipphi M."/>
            <person name="Freyberg S."/>
            <person name="Gallo A."/>
            <person name="Gournas C."/>
            <person name="Habgood R."/>
            <person name="Hainaut M."/>
            <person name="Harispe M.L."/>
            <person name="Henrissat B."/>
            <person name="Hilden K.S."/>
            <person name="Hope R."/>
            <person name="Hossain A."/>
            <person name="Karabika E."/>
            <person name="Karaffa L."/>
            <person name="Karanyi Z."/>
            <person name="Krasevec N."/>
            <person name="Kuo A."/>
            <person name="Kusch H."/>
            <person name="LaButti K."/>
            <person name="Lagendijk E.L."/>
            <person name="Lapidus A."/>
            <person name="Levasseur A."/>
            <person name="Lindquist E."/>
            <person name="Lipzen A."/>
            <person name="Logrieco A.F."/>
            <person name="MacCabe A."/>
            <person name="Maekelae M.R."/>
            <person name="Malavazi I."/>
            <person name="Melin P."/>
            <person name="Meyer V."/>
            <person name="Mielnichuk N."/>
            <person name="Miskei M."/>
            <person name="Molnar A.P."/>
            <person name="Mule G."/>
            <person name="Ngan C.Y."/>
            <person name="Orejas M."/>
            <person name="Orosz E."/>
            <person name="Ouedraogo J.P."/>
            <person name="Overkamp K.M."/>
            <person name="Park H.-S."/>
            <person name="Perrone G."/>
            <person name="Piumi F."/>
            <person name="Punt P.J."/>
            <person name="Ram A.F."/>
            <person name="Ramon A."/>
            <person name="Rauscher S."/>
            <person name="Record E."/>
            <person name="Riano-Pachon D.M."/>
            <person name="Robert V."/>
            <person name="Roehrig J."/>
            <person name="Ruller R."/>
            <person name="Salamov A."/>
            <person name="Salih N.S."/>
            <person name="Samson R.A."/>
            <person name="Sandor E."/>
            <person name="Sanguinetti M."/>
            <person name="Schuetze T."/>
            <person name="Sepcic K."/>
            <person name="Shelest E."/>
            <person name="Sherlock G."/>
            <person name="Sophianopoulou V."/>
            <person name="Squina F.M."/>
            <person name="Sun H."/>
            <person name="Susca A."/>
            <person name="Todd R.B."/>
            <person name="Tsang A."/>
            <person name="Unkles S.E."/>
            <person name="van de Wiele N."/>
            <person name="van Rossen-Uffink D."/>
            <person name="Oliveira J.V."/>
            <person name="Vesth T.C."/>
            <person name="Visser J."/>
            <person name="Yu J.-H."/>
            <person name="Zhou M."/>
            <person name="Andersen M.R."/>
            <person name="Archer D.B."/>
            <person name="Baker S.E."/>
            <person name="Benoit I."/>
            <person name="Brakhage A.A."/>
            <person name="Braus G.H."/>
            <person name="Fischer R."/>
            <person name="Frisvad J.C."/>
            <person name="Goldman G.H."/>
            <person name="Houbraken J."/>
            <person name="Oakley B."/>
            <person name="Pocsi I."/>
            <person name="Scazzocchio C."/>
            <person name="Seiboth B."/>
            <person name="vanKuyk P.A."/>
            <person name="Wortman J."/>
            <person name="Dyer P.S."/>
            <person name="Grigoriev I.V."/>
        </authorList>
    </citation>
    <scope>NUCLEOTIDE SEQUENCE [LARGE SCALE GENOMIC DNA]</scope>
    <source>
        <strain evidence="6">DTO 134E9</strain>
    </source>
</reference>
<comment type="subcellular location">
    <subcellularLocation>
        <location evidence="1">Cytoplasm</location>
    </subcellularLocation>
</comment>
<dbReference type="PANTHER" id="PTHR22999:SF23">
    <property type="entry name" value="SORTING NEXIN-16"/>
    <property type="match status" value="1"/>
</dbReference>
<dbReference type="PANTHER" id="PTHR22999">
    <property type="entry name" value="PX SERINE/THREONINE KINASE PXK"/>
    <property type="match status" value="1"/>
</dbReference>